<evidence type="ECO:0000256" key="3">
    <source>
        <dbReference type="ARBA" id="ARBA00022729"/>
    </source>
</evidence>
<dbReference type="CDD" id="cd10917">
    <property type="entry name" value="CE4_NodB_like_6s_7s"/>
    <property type="match status" value="1"/>
</dbReference>
<gene>
    <name evidence="8" type="ORF">GcC1_009029</name>
</gene>
<dbReference type="GO" id="GO:0005975">
    <property type="term" value="P:carbohydrate metabolic process"/>
    <property type="evidence" value="ECO:0007669"/>
    <property type="project" value="InterPro"/>
</dbReference>
<feature type="domain" description="NodB homology" evidence="7">
    <location>
        <begin position="544"/>
        <end position="731"/>
    </location>
</feature>
<reference evidence="8 9" key="1">
    <citation type="journal article" date="2018" name="BMC Genomics">
        <title>Comparative genome analyses reveal sequence features reflecting distinct modes of host-adaptation between dicot and monocot powdery mildew.</title>
        <authorList>
            <person name="Wu Y."/>
            <person name="Ma X."/>
            <person name="Pan Z."/>
            <person name="Kale S.D."/>
            <person name="Song Y."/>
            <person name="King H."/>
            <person name="Zhang Q."/>
            <person name="Presley C."/>
            <person name="Deng X."/>
            <person name="Wei C.I."/>
            <person name="Xiao S."/>
        </authorList>
    </citation>
    <scope>NUCLEOTIDE SEQUENCE [LARGE SCALE GENOMIC DNA]</scope>
    <source>
        <strain evidence="8">UCSC1</strain>
    </source>
</reference>
<dbReference type="InterPro" id="IPR002509">
    <property type="entry name" value="NODB_dom"/>
</dbReference>
<name>A0A420J802_9PEZI</name>
<keyword evidence="5" id="KW-0119">Carbohydrate metabolism</keyword>
<evidence type="ECO:0000256" key="5">
    <source>
        <dbReference type="ARBA" id="ARBA00023277"/>
    </source>
</evidence>
<evidence type="ECO:0000313" key="9">
    <source>
        <dbReference type="Proteomes" id="UP000285405"/>
    </source>
</evidence>
<dbReference type="InterPro" id="IPR011330">
    <property type="entry name" value="Glyco_hydro/deAcase_b/a-brl"/>
</dbReference>
<protein>
    <submittedName>
        <fullName evidence="8">Putative chitin deacetylase</fullName>
    </submittedName>
</protein>
<comment type="caution">
    <text evidence="8">The sequence shown here is derived from an EMBL/GenBank/DDBJ whole genome shotgun (WGS) entry which is preliminary data.</text>
</comment>
<evidence type="ECO:0000256" key="6">
    <source>
        <dbReference type="ARBA" id="ARBA00023285"/>
    </source>
</evidence>
<keyword evidence="4" id="KW-0378">Hydrolase</keyword>
<dbReference type="AlphaFoldDB" id="A0A420J802"/>
<dbReference type="GO" id="GO:0016810">
    <property type="term" value="F:hydrolase activity, acting on carbon-nitrogen (but not peptide) bonds"/>
    <property type="evidence" value="ECO:0007669"/>
    <property type="project" value="InterPro"/>
</dbReference>
<dbReference type="EMBL" id="MCBR01000939">
    <property type="protein sequence ID" value="RKF82914.1"/>
    <property type="molecule type" value="Genomic_DNA"/>
</dbReference>
<dbReference type="Gene3D" id="3.20.20.370">
    <property type="entry name" value="Glycoside hydrolase/deacetylase"/>
    <property type="match status" value="1"/>
</dbReference>
<evidence type="ECO:0000259" key="7">
    <source>
        <dbReference type="PROSITE" id="PS51677"/>
    </source>
</evidence>
<dbReference type="PANTHER" id="PTHR46471">
    <property type="entry name" value="CHITIN DEACETYLASE"/>
    <property type="match status" value="1"/>
</dbReference>
<evidence type="ECO:0000256" key="2">
    <source>
        <dbReference type="ARBA" id="ARBA00022723"/>
    </source>
</evidence>
<keyword evidence="6" id="KW-0170">Cobalt</keyword>
<dbReference type="OrthoDB" id="2128708at2759"/>
<dbReference type="GO" id="GO:0046872">
    <property type="term" value="F:metal ion binding"/>
    <property type="evidence" value="ECO:0007669"/>
    <property type="project" value="UniProtKB-KW"/>
</dbReference>
<evidence type="ECO:0000313" key="8">
    <source>
        <dbReference type="EMBL" id="RKF82914.1"/>
    </source>
</evidence>
<accession>A0A420J802</accession>
<dbReference type="Pfam" id="PF01522">
    <property type="entry name" value="Polysacc_deac_1"/>
    <property type="match status" value="1"/>
</dbReference>
<sequence>MRLALSVTRRLITPILQNCTNSNINGVLVDGRLHFTTVDTGSYISTRFPCKKLKGNGFVALILSLKGSADASLTIGLQTSSSCSSALHSSYYTSLNLTTEETTKYVVPLNIFKGANLDSVHSFVLKDFTPGHWEIGENSFARESDLETGGLISNLLTLQSTSAAAQSILSRDVAVDCSPHLIEDFVSQSRLTFLFYNSDLLPSSDDGTMKPVSGRVDTQTSVLVSNNHVTMTPINKDSYWYTQLGCLKATNKWGGIGLTIKAEPGTTLRVELQSDASCSNTNSKKVTLMATDLGWNFDGSEKYYQIPFSKFPGLDTNHLVNLFFSGLDRSITFGPIALYCGETGTAYKLPIIPEPAESSSTIPPSVGTSYILIDNFSNQESNSLGFYHGGDDEASFKIIDSRLTINTKGNADQSWYTQVANGCTDLTPIQNGYLHLSFSGSNSFSISLQQHNPACNDQVQPSPFTWDSVEASRYSNSMKTEIYIPLTHFAIDRSKSIGFALKGFYTSNPTTISKIEIVKNVPQDFLVPSKLPTAPLIFSCTRPNSFAFAIDDGEPRLAQRVVSTVAKADIKVTFFTVGAALRDSSTNLTGVYKGMLNAGHQVAYHSYTHPPMEGLPSLSNIDWELNQDIQAVKETLGITSTYFRPPFGTEGARIRQRLQSLVPGSKFVMWSIDVQDYLWANSPTPEKQITNFQSDVAKGGNLVVMHYLYDSTVSYLPKFIEIAKATGKQLMRVDQCLEDPNAPPL</sequence>
<dbReference type="PANTHER" id="PTHR46471:SF6">
    <property type="entry name" value="GLYCOSYL HYDROLASE"/>
    <property type="match status" value="1"/>
</dbReference>
<dbReference type="SUPFAM" id="SSF88713">
    <property type="entry name" value="Glycoside hydrolase/deacetylase"/>
    <property type="match status" value="1"/>
</dbReference>
<organism evidence="8 9">
    <name type="scientific">Golovinomyces cichoracearum</name>
    <dbReference type="NCBI Taxonomy" id="62708"/>
    <lineage>
        <taxon>Eukaryota</taxon>
        <taxon>Fungi</taxon>
        <taxon>Dikarya</taxon>
        <taxon>Ascomycota</taxon>
        <taxon>Pezizomycotina</taxon>
        <taxon>Leotiomycetes</taxon>
        <taxon>Erysiphales</taxon>
        <taxon>Erysiphaceae</taxon>
        <taxon>Golovinomyces</taxon>
    </lineage>
</organism>
<comment type="cofactor">
    <cofactor evidence="1">
        <name>Co(2+)</name>
        <dbReference type="ChEBI" id="CHEBI:48828"/>
    </cofactor>
</comment>
<dbReference type="Proteomes" id="UP000285405">
    <property type="component" value="Unassembled WGS sequence"/>
</dbReference>
<keyword evidence="3" id="KW-0732">Signal</keyword>
<keyword evidence="2" id="KW-0479">Metal-binding</keyword>
<proteinExistence type="predicted"/>
<evidence type="ECO:0000256" key="1">
    <source>
        <dbReference type="ARBA" id="ARBA00001941"/>
    </source>
</evidence>
<dbReference type="PROSITE" id="PS51677">
    <property type="entry name" value="NODB"/>
    <property type="match status" value="1"/>
</dbReference>
<evidence type="ECO:0000256" key="4">
    <source>
        <dbReference type="ARBA" id="ARBA00022801"/>
    </source>
</evidence>